<dbReference type="CDD" id="cd00038">
    <property type="entry name" value="CAP_ED"/>
    <property type="match status" value="1"/>
</dbReference>
<dbReference type="Gene3D" id="2.60.120.10">
    <property type="entry name" value="Jelly Rolls"/>
    <property type="match status" value="1"/>
</dbReference>
<evidence type="ECO:0000313" key="7">
    <source>
        <dbReference type="Proteomes" id="UP000243525"/>
    </source>
</evidence>
<protein>
    <submittedName>
        <fullName evidence="6">CRP/FNR family transcriptional regulator</fullName>
    </submittedName>
</protein>
<dbReference type="GO" id="GO:0005829">
    <property type="term" value="C:cytosol"/>
    <property type="evidence" value="ECO:0007669"/>
    <property type="project" value="TreeGrafter"/>
</dbReference>
<dbReference type="EMBL" id="QAAD01000013">
    <property type="protein sequence ID" value="PTN07745.1"/>
    <property type="molecule type" value="Genomic_DNA"/>
</dbReference>
<dbReference type="PROSITE" id="PS50042">
    <property type="entry name" value="CNMP_BINDING_3"/>
    <property type="match status" value="1"/>
</dbReference>
<dbReference type="SMART" id="SM00100">
    <property type="entry name" value="cNMP"/>
    <property type="match status" value="1"/>
</dbReference>
<dbReference type="PANTHER" id="PTHR24567">
    <property type="entry name" value="CRP FAMILY TRANSCRIPTIONAL REGULATORY PROTEIN"/>
    <property type="match status" value="1"/>
</dbReference>
<dbReference type="Proteomes" id="UP000243525">
    <property type="component" value="Unassembled WGS sequence"/>
</dbReference>
<dbReference type="InterPro" id="IPR036390">
    <property type="entry name" value="WH_DNA-bd_sf"/>
</dbReference>
<feature type="domain" description="Cyclic nucleotide-binding" evidence="4">
    <location>
        <begin position="29"/>
        <end position="132"/>
    </location>
</feature>
<name>A0A2T5BZM7_9BACT</name>
<feature type="domain" description="HTH crp-type" evidence="5">
    <location>
        <begin position="163"/>
        <end position="232"/>
    </location>
</feature>
<evidence type="ECO:0000259" key="4">
    <source>
        <dbReference type="PROSITE" id="PS50042"/>
    </source>
</evidence>
<dbReference type="PANTHER" id="PTHR24567:SF74">
    <property type="entry name" value="HTH-TYPE TRANSCRIPTIONAL REGULATOR ARCR"/>
    <property type="match status" value="1"/>
</dbReference>
<dbReference type="InterPro" id="IPR050397">
    <property type="entry name" value="Env_Response_Regulators"/>
</dbReference>
<accession>A0A2T5BZM7</accession>
<keyword evidence="2" id="KW-0238">DNA-binding</keyword>
<keyword evidence="7" id="KW-1185">Reference proteome</keyword>
<gene>
    <name evidence="6" type="ORF">C8N47_11310</name>
</gene>
<dbReference type="GO" id="GO:0003677">
    <property type="term" value="F:DNA binding"/>
    <property type="evidence" value="ECO:0007669"/>
    <property type="project" value="UniProtKB-KW"/>
</dbReference>
<dbReference type="SMART" id="SM00419">
    <property type="entry name" value="HTH_CRP"/>
    <property type="match status" value="1"/>
</dbReference>
<evidence type="ECO:0000256" key="3">
    <source>
        <dbReference type="ARBA" id="ARBA00023163"/>
    </source>
</evidence>
<keyword evidence="1" id="KW-0805">Transcription regulation</keyword>
<organism evidence="6 7">
    <name type="scientific">Mangrovibacterium marinum</name>
    <dbReference type="NCBI Taxonomy" id="1639118"/>
    <lineage>
        <taxon>Bacteria</taxon>
        <taxon>Pseudomonadati</taxon>
        <taxon>Bacteroidota</taxon>
        <taxon>Bacteroidia</taxon>
        <taxon>Marinilabiliales</taxon>
        <taxon>Prolixibacteraceae</taxon>
        <taxon>Mangrovibacterium</taxon>
    </lineage>
</organism>
<dbReference type="InterPro" id="IPR014710">
    <property type="entry name" value="RmlC-like_jellyroll"/>
</dbReference>
<dbReference type="InterPro" id="IPR036388">
    <property type="entry name" value="WH-like_DNA-bd_sf"/>
</dbReference>
<dbReference type="InterPro" id="IPR012318">
    <property type="entry name" value="HTH_CRP"/>
</dbReference>
<dbReference type="AlphaFoldDB" id="A0A2T5BZM7"/>
<dbReference type="Pfam" id="PF00027">
    <property type="entry name" value="cNMP_binding"/>
    <property type="match status" value="1"/>
</dbReference>
<evidence type="ECO:0000259" key="5">
    <source>
        <dbReference type="PROSITE" id="PS51063"/>
    </source>
</evidence>
<dbReference type="Gene3D" id="1.10.10.10">
    <property type="entry name" value="Winged helix-like DNA-binding domain superfamily/Winged helix DNA-binding domain"/>
    <property type="match status" value="1"/>
</dbReference>
<reference evidence="6 7" key="1">
    <citation type="submission" date="2018-04" db="EMBL/GenBank/DDBJ databases">
        <title>Genomic Encyclopedia of Archaeal and Bacterial Type Strains, Phase II (KMG-II): from individual species to whole genera.</title>
        <authorList>
            <person name="Goeker M."/>
        </authorList>
    </citation>
    <scope>NUCLEOTIDE SEQUENCE [LARGE SCALE GENOMIC DNA]</scope>
    <source>
        <strain evidence="6 7">DSM 28823</strain>
    </source>
</reference>
<proteinExistence type="predicted"/>
<evidence type="ECO:0000256" key="1">
    <source>
        <dbReference type="ARBA" id="ARBA00023015"/>
    </source>
</evidence>
<dbReference type="InterPro" id="IPR000595">
    <property type="entry name" value="cNMP-bd_dom"/>
</dbReference>
<comment type="caution">
    <text evidence="6">The sequence shown here is derived from an EMBL/GenBank/DDBJ whole genome shotgun (WGS) entry which is preliminary data.</text>
</comment>
<dbReference type="PROSITE" id="PS51063">
    <property type="entry name" value="HTH_CRP_2"/>
    <property type="match status" value="1"/>
</dbReference>
<dbReference type="OrthoDB" id="9127033at2"/>
<dbReference type="GO" id="GO:0003700">
    <property type="term" value="F:DNA-binding transcription factor activity"/>
    <property type="evidence" value="ECO:0007669"/>
    <property type="project" value="TreeGrafter"/>
</dbReference>
<keyword evidence="3" id="KW-0804">Transcription</keyword>
<dbReference type="InterPro" id="IPR018490">
    <property type="entry name" value="cNMP-bd_dom_sf"/>
</dbReference>
<evidence type="ECO:0000256" key="2">
    <source>
        <dbReference type="ARBA" id="ARBA00023125"/>
    </source>
</evidence>
<dbReference type="SUPFAM" id="SSF46785">
    <property type="entry name" value="Winged helix' DNA-binding domain"/>
    <property type="match status" value="1"/>
</dbReference>
<sequence>MFDDSLKKDCVSCQKNCCVKCFPESEAVIFQSLSTDELEYLMQCKQHIIFNPGETIIKQKTSTTHFVCLKQGMAKMVAESSRGKNIILKILPGHSLITAGGVVSDDIRHFTVTAITRVECCFIDSERLHKLLERNSKFAYELLKYNNSQNIQMLESLVGLTQKYMPGRVADTLLYLKNKIYQTNPFECNLNKQELAEMSGMTKESFIRSLKELELSGIVRHNRREIEILNEEDLVMISKNG</sequence>
<dbReference type="Pfam" id="PF13545">
    <property type="entry name" value="HTH_Crp_2"/>
    <property type="match status" value="1"/>
</dbReference>
<dbReference type="SUPFAM" id="SSF51206">
    <property type="entry name" value="cAMP-binding domain-like"/>
    <property type="match status" value="1"/>
</dbReference>
<evidence type="ECO:0000313" key="6">
    <source>
        <dbReference type="EMBL" id="PTN07745.1"/>
    </source>
</evidence>